<comment type="cofactor">
    <cofactor evidence="1 10 12">
        <name>heme</name>
        <dbReference type="ChEBI" id="CHEBI:30413"/>
    </cofactor>
</comment>
<dbReference type="Gene3D" id="1.20.1370.20">
    <property type="match status" value="1"/>
</dbReference>
<dbReference type="InterPro" id="IPR041399">
    <property type="entry name" value="Catalase_large_C"/>
</dbReference>
<name>A0A1X2IAZ1_9FUNG</name>
<keyword evidence="9 10" id="KW-0376">Hydrogen peroxide</keyword>
<comment type="catalytic activity">
    <reaction evidence="10">
        <text>2 H2O2 = O2 + 2 H2O</text>
        <dbReference type="Rhea" id="RHEA:20309"/>
        <dbReference type="ChEBI" id="CHEBI:15377"/>
        <dbReference type="ChEBI" id="CHEBI:15379"/>
        <dbReference type="ChEBI" id="CHEBI:16240"/>
        <dbReference type="EC" id="1.11.1.6"/>
    </reaction>
</comment>
<evidence type="ECO:0000256" key="8">
    <source>
        <dbReference type="ARBA" id="ARBA00023004"/>
    </source>
</evidence>
<evidence type="ECO:0000256" key="6">
    <source>
        <dbReference type="ARBA" id="ARBA00022723"/>
    </source>
</evidence>
<dbReference type="Pfam" id="PF06628">
    <property type="entry name" value="Catalase-rel"/>
    <property type="match status" value="1"/>
</dbReference>
<dbReference type="GO" id="GO:0042744">
    <property type="term" value="P:hydrogen peroxide catabolic process"/>
    <property type="evidence" value="ECO:0007669"/>
    <property type="project" value="UniProtKB-UniRule"/>
</dbReference>
<feature type="compositionally biased region" description="Polar residues" evidence="13">
    <location>
        <begin position="12"/>
        <end position="28"/>
    </location>
</feature>
<evidence type="ECO:0000256" key="12">
    <source>
        <dbReference type="PIRSR" id="PIRSR038927-2"/>
    </source>
</evidence>
<keyword evidence="4 10" id="KW-0575">Peroxidase</keyword>
<comment type="caution">
    <text evidence="15">The sequence shown here is derived from an EMBL/GenBank/DDBJ whole genome shotgun (WGS) entry which is preliminary data.</text>
</comment>
<dbReference type="Proteomes" id="UP000193560">
    <property type="component" value="Unassembled WGS sequence"/>
</dbReference>
<sequence length="674" mass="76183">MSKYLVDESNSEESTNFGQKIDNTQSLKAGNRGPTLMEDFAFREKMLHFDHERIPERVVHARGVGAHGYFETYEDWSNLTCAKFLTTPGKKTPVFVRFSTVLGFRGSPDTVRDVRGFATRFYTEEGNFDLVGNVIAPFFVHDAIKFPDVIHAGKPEPNREVPQAGTAHDTAYDFFAEFPETIHTVLWALSGRGIPTNFRQVEGFGVHTYRLITEEGKAIFVKFLWKPKQGLCNQVWDEAQKIAGKDIDFHRKDLYTAIDRGDYPEWEFGVQIIEEKDEFAFDFDLLDPTKLVPESLVPFKPLGKMTLNRNVENYFSETEQVTFCVGHIVRGIGFTDDSLLQGRLMSYFDTQINRMGSANYMQLPINQPLTAVRNNQRDGSMQSKIFKGEVAYYPNALQNNSPAKPAKPYIDYPQQVNGRKVRDEVPSVKDHYSQAQLFYNSLTDPEKQQLIDGARFEIGKCKLEVRERMVVIFNHVDNSLARRVATALGVSPPDRVADNPGKSSKGLSMVEYPKPDHIRTRTVAILTAPGINTQEAKATYDFLKGEGAYVEYVGVTLGDQDGLDITNTYLTTASVLWDAVYVPGGQAGIDFLITANTSFFPAEEPLMFVVDSYRHGKPIGVSNEGVKLLEKAMLKVDAPGIVKSDKVDNHYFEDLKEAIREQRFWNRLPMDKDI</sequence>
<dbReference type="GO" id="GO:0004096">
    <property type="term" value="F:catalase activity"/>
    <property type="evidence" value="ECO:0007669"/>
    <property type="project" value="UniProtKB-UniRule"/>
</dbReference>
<dbReference type="PRINTS" id="PR00067">
    <property type="entry name" value="CATALASE"/>
</dbReference>
<comment type="function">
    <text evidence="10">Occurs in almost all aerobically respiring organisms and serves to protect cells from the toxic effects of hydrogen peroxide.</text>
</comment>
<dbReference type="SMART" id="SM01060">
    <property type="entry name" value="Catalase"/>
    <property type="match status" value="1"/>
</dbReference>
<gene>
    <name evidence="15" type="ORF">BCR42DRAFT_419200</name>
</gene>
<dbReference type="InterPro" id="IPR010582">
    <property type="entry name" value="Catalase_immune_responsive"/>
</dbReference>
<evidence type="ECO:0000256" key="2">
    <source>
        <dbReference type="ARBA" id="ARBA00005329"/>
    </source>
</evidence>
<dbReference type="PROSITE" id="PS51402">
    <property type="entry name" value="CATALASE_3"/>
    <property type="match status" value="1"/>
</dbReference>
<dbReference type="CDD" id="cd03132">
    <property type="entry name" value="GATase1_catalase"/>
    <property type="match status" value="1"/>
</dbReference>
<dbReference type="InterPro" id="IPR020835">
    <property type="entry name" value="Catalase_sf"/>
</dbReference>
<evidence type="ECO:0000256" key="7">
    <source>
        <dbReference type="ARBA" id="ARBA00023002"/>
    </source>
</evidence>
<feature type="region of interest" description="Disordered" evidence="13">
    <location>
        <begin position="1"/>
        <end position="30"/>
    </location>
</feature>
<evidence type="ECO:0000256" key="9">
    <source>
        <dbReference type="ARBA" id="ARBA00023324"/>
    </source>
</evidence>
<evidence type="ECO:0000313" key="16">
    <source>
        <dbReference type="Proteomes" id="UP000193560"/>
    </source>
</evidence>
<evidence type="ECO:0000256" key="4">
    <source>
        <dbReference type="ARBA" id="ARBA00022559"/>
    </source>
</evidence>
<dbReference type="Gene3D" id="3.40.50.880">
    <property type="match status" value="1"/>
</dbReference>
<dbReference type="Gene3D" id="2.40.180.10">
    <property type="entry name" value="Catalase core domain"/>
    <property type="match status" value="1"/>
</dbReference>
<dbReference type="EC" id="1.11.1.6" evidence="3 10"/>
<evidence type="ECO:0000256" key="1">
    <source>
        <dbReference type="ARBA" id="ARBA00001971"/>
    </source>
</evidence>
<dbReference type="InterPro" id="IPR043156">
    <property type="entry name" value="Catalase_clade2_helical"/>
</dbReference>
<keyword evidence="16" id="KW-1185">Reference proteome</keyword>
<dbReference type="InterPro" id="IPR018028">
    <property type="entry name" value="Catalase"/>
</dbReference>
<feature type="binding site" description="axial binding residue" evidence="12">
    <location>
        <position position="347"/>
    </location>
    <ligand>
        <name>heme</name>
        <dbReference type="ChEBI" id="CHEBI:30413"/>
    </ligand>
    <ligandPart>
        <name>Fe</name>
        <dbReference type="ChEBI" id="CHEBI:18248"/>
    </ligandPart>
</feature>
<accession>A0A1X2IAZ1</accession>
<dbReference type="STRING" id="90262.A0A1X2IAZ1"/>
<dbReference type="InterPro" id="IPR024712">
    <property type="entry name" value="Catalase_clade2"/>
</dbReference>
<dbReference type="Pfam" id="PF00199">
    <property type="entry name" value="Catalase"/>
    <property type="match status" value="1"/>
</dbReference>
<proteinExistence type="inferred from homology"/>
<keyword evidence="5 10" id="KW-0349">Heme</keyword>
<protein>
    <recommendedName>
        <fullName evidence="3 10">Catalase</fullName>
        <ecNumber evidence="3 10">1.11.1.6</ecNumber>
    </recommendedName>
</protein>
<evidence type="ECO:0000256" key="5">
    <source>
        <dbReference type="ARBA" id="ARBA00022617"/>
    </source>
</evidence>
<dbReference type="PIRSF" id="PIRSF038927">
    <property type="entry name" value="Catalase_clade2"/>
    <property type="match status" value="1"/>
</dbReference>
<dbReference type="InterPro" id="IPR011614">
    <property type="entry name" value="Catalase_core"/>
</dbReference>
<dbReference type="GO" id="GO:0020037">
    <property type="term" value="F:heme binding"/>
    <property type="evidence" value="ECO:0007669"/>
    <property type="project" value="UniProtKB-UniRule"/>
</dbReference>
<evidence type="ECO:0000256" key="13">
    <source>
        <dbReference type="SAM" id="MobiDB-lite"/>
    </source>
</evidence>
<evidence type="ECO:0000256" key="3">
    <source>
        <dbReference type="ARBA" id="ARBA00012314"/>
    </source>
</evidence>
<dbReference type="GO" id="GO:0046872">
    <property type="term" value="F:metal ion binding"/>
    <property type="evidence" value="ECO:0007669"/>
    <property type="project" value="UniProtKB-KW"/>
</dbReference>
<dbReference type="OrthoDB" id="6880011at2759"/>
<dbReference type="InterPro" id="IPR029062">
    <property type="entry name" value="Class_I_gatase-like"/>
</dbReference>
<keyword evidence="7 10" id="KW-0560">Oxidoreductase</keyword>
<evidence type="ECO:0000313" key="15">
    <source>
        <dbReference type="EMBL" id="ORZ13109.1"/>
    </source>
</evidence>
<dbReference type="GO" id="GO:0006979">
    <property type="term" value="P:response to oxidative stress"/>
    <property type="evidence" value="ECO:0007669"/>
    <property type="project" value="InterPro"/>
</dbReference>
<dbReference type="PANTHER" id="PTHR42821">
    <property type="entry name" value="CATALASE"/>
    <property type="match status" value="1"/>
</dbReference>
<feature type="active site" evidence="11">
    <location>
        <position position="60"/>
    </location>
</feature>
<evidence type="ECO:0000256" key="10">
    <source>
        <dbReference type="PIRNR" id="PIRNR038927"/>
    </source>
</evidence>
<dbReference type="PANTHER" id="PTHR42821:SF3">
    <property type="entry name" value="CATALASE B"/>
    <property type="match status" value="1"/>
</dbReference>
<keyword evidence="6 10" id="KW-0479">Metal-binding</keyword>
<feature type="active site" evidence="11">
    <location>
        <position position="133"/>
    </location>
</feature>
<feature type="domain" description="Catalase core" evidence="14">
    <location>
        <begin position="14"/>
        <end position="401"/>
    </location>
</feature>
<organism evidence="15 16">
    <name type="scientific">Absidia repens</name>
    <dbReference type="NCBI Taxonomy" id="90262"/>
    <lineage>
        <taxon>Eukaryota</taxon>
        <taxon>Fungi</taxon>
        <taxon>Fungi incertae sedis</taxon>
        <taxon>Mucoromycota</taxon>
        <taxon>Mucoromycotina</taxon>
        <taxon>Mucoromycetes</taxon>
        <taxon>Mucorales</taxon>
        <taxon>Cunninghamellaceae</taxon>
        <taxon>Absidia</taxon>
    </lineage>
</organism>
<comment type="similarity">
    <text evidence="2 10">Belongs to the catalase family.</text>
</comment>
<dbReference type="GO" id="GO:0005829">
    <property type="term" value="C:cytosol"/>
    <property type="evidence" value="ECO:0007669"/>
    <property type="project" value="TreeGrafter"/>
</dbReference>
<dbReference type="SUPFAM" id="SSF56634">
    <property type="entry name" value="Heme-dependent catalase-like"/>
    <property type="match status" value="1"/>
</dbReference>
<dbReference type="Pfam" id="PF18011">
    <property type="entry name" value="Catalase_C"/>
    <property type="match status" value="1"/>
</dbReference>
<dbReference type="EMBL" id="MCGE01000017">
    <property type="protein sequence ID" value="ORZ13109.1"/>
    <property type="molecule type" value="Genomic_DNA"/>
</dbReference>
<keyword evidence="8 10" id="KW-0408">Iron</keyword>
<dbReference type="SUPFAM" id="SSF52317">
    <property type="entry name" value="Class I glutamine amidotransferase-like"/>
    <property type="match status" value="1"/>
</dbReference>
<dbReference type="AlphaFoldDB" id="A0A1X2IAZ1"/>
<evidence type="ECO:0000259" key="14">
    <source>
        <dbReference type="SMART" id="SM01060"/>
    </source>
</evidence>
<reference evidence="15 16" key="1">
    <citation type="submission" date="2016-07" db="EMBL/GenBank/DDBJ databases">
        <title>Pervasive Adenine N6-methylation of Active Genes in Fungi.</title>
        <authorList>
            <consortium name="DOE Joint Genome Institute"/>
            <person name="Mondo S.J."/>
            <person name="Dannebaum R.O."/>
            <person name="Kuo R.C."/>
            <person name="Labutti K."/>
            <person name="Haridas S."/>
            <person name="Kuo A."/>
            <person name="Salamov A."/>
            <person name="Ahrendt S.R."/>
            <person name="Lipzen A."/>
            <person name="Sullivan W."/>
            <person name="Andreopoulos W.B."/>
            <person name="Clum A."/>
            <person name="Lindquist E."/>
            <person name="Daum C."/>
            <person name="Ramamoorthy G.K."/>
            <person name="Gryganskyi A."/>
            <person name="Culley D."/>
            <person name="Magnuson J.K."/>
            <person name="James T.Y."/>
            <person name="O'Malley M.A."/>
            <person name="Stajich J.E."/>
            <person name="Spatafora J.W."/>
            <person name="Visel A."/>
            <person name="Grigoriev I.V."/>
        </authorList>
    </citation>
    <scope>NUCLEOTIDE SEQUENCE [LARGE SCALE GENOMIC DNA]</scope>
    <source>
        <strain evidence="15 16">NRRL 1336</strain>
    </source>
</reference>
<evidence type="ECO:0000256" key="11">
    <source>
        <dbReference type="PIRSR" id="PIRSR038927-1"/>
    </source>
</evidence>